<feature type="chain" id="PRO_5017392467" description="P68 RBP/TagC-like beta-propeller domain-containing protein" evidence="1">
    <location>
        <begin position="19"/>
        <end position="375"/>
    </location>
</feature>
<feature type="signal peptide" evidence="1">
    <location>
        <begin position="1"/>
        <end position="18"/>
    </location>
</feature>
<dbReference type="SUPFAM" id="SSF75011">
    <property type="entry name" value="3-carboxy-cis,cis-mucoante lactonizing enzyme"/>
    <property type="match status" value="1"/>
</dbReference>
<keyword evidence="1" id="KW-0732">Signal</keyword>
<evidence type="ECO:0000259" key="2">
    <source>
        <dbReference type="Pfam" id="PF21311"/>
    </source>
</evidence>
<dbReference type="AlphaFoldDB" id="A0A3A1YLF2"/>
<accession>A0A3A1YLF2</accession>
<dbReference type="InterPro" id="IPR048799">
    <property type="entry name" value="P68_RBP_TagC-like_beta-prop"/>
</dbReference>
<organism evidence="3 4">
    <name type="scientific">Psittacicella gerlachiana</name>
    <dbReference type="NCBI Taxonomy" id="2028574"/>
    <lineage>
        <taxon>Bacteria</taxon>
        <taxon>Pseudomonadati</taxon>
        <taxon>Pseudomonadota</taxon>
        <taxon>Gammaproteobacteria</taxon>
        <taxon>Pasteurellales</taxon>
        <taxon>Psittacicellaceae</taxon>
        <taxon>Psittacicella</taxon>
    </lineage>
</organism>
<feature type="domain" description="P68 RBP/TagC-like beta-propeller" evidence="2">
    <location>
        <begin position="146"/>
        <end position="341"/>
    </location>
</feature>
<dbReference type="OrthoDB" id="6637906at2"/>
<name>A0A3A1YLF2_9GAMM</name>
<evidence type="ECO:0000313" key="3">
    <source>
        <dbReference type="EMBL" id="RIY38495.1"/>
    </source>
</evidence>
<reference evidence="3 4" key="1">
    <citation type="submission" date="2017-08" db="EMBL/GenBank/DDBJ databases">
        <title>Reclassification of Bisgaard taxon 37 and 44.</title>
        <authorList>
            <person name="Christensen H."/>
        </authorList>
    </citation>
    <scope>NUCLEOTIDE SEQUENCE [LARGE SCALE GENOMIC DNA]</scope>
    <source>
        <strain evidence="3 4">EEAB3T1</strain>
    </source>
</reference>
<protein>
    <recommendedName>
        <fullName evidence="2">P68 RBP/TagC-like beta-propeller domain-containing protein</fullName>
    </recommendedName>
</protein>
<keyword evidence="4" id="KW-1185">Reference proteome</keyword>
<proteinExistence type="predicted"/>
<gene>
    <name evidence="3" type="ORF">CKF59_00735</name>
</gene>
<dbReference type="Proteomes" id="UP000265964">
    <property type="component" value="Unassembled WGS sequence"/>
</dbReference>
<dbReference type="Pfam" id="PF21311">
    <property type="entry name" value="Phage_RBD_prop"/>
    <property type="match status" value="1"/>
</dbReference>
<comment type="caution">
    <text evidence="3">The sequence shown here is derived from an EMBL/GenBank/DDBJ whole genome shotgun (WGS) entry which is preliminary data.</text>
</comment>
<sequence>MWKSIFSLGLLLSYSLHGQALTSVTNELISQEKVEQEQQASQEQRAQAQELPALANREITIAQDNWLLKHQLISTGPLAGNVTQAFVILPEQGLAYSQRVCGVKLSCVSRFAYTADQYQLVAMDSSIPSAYLGHQGLTWQPTSTGVKLWASAGTHYKNYGRYIVSFDYQANAQPQEPQVYELFSPSFNGTGSPTPAISSDNRYLIARGYQRHSYKSIIRVWDLNQIDLTSEHDLSQKFLYQFALDPISLTQDYPLQGIASDGNFIYVFLGYYLINSPKLLLTYTLEGKLIGREFLQVGREMALKLSTLHHWEAEGINVVDGQLLITIVTGDPGKRISLIYSRDLQAHLAGLAARQMETKVEAEPPLDHINEDNNQ</sequence>
<evidence type="ECO:0000313" key="4">
    <source>
        <dbReference type="Proteomes" id="UP000265964"/>
    </source>
</evidence>
<dbReference type="EMBL" id="NRJF01000023">
    <property type="protein sequence ID" value="RIY38495.1"/>
    <property type="molecule type" value="Genomic_DNA"/>
</dbReference>
<dbReference type="RefSeq" id="WP_119534070.1">
    <property type="nucleotide sequence ID" value="NZ_NRJF01000023.1"/>
</dbReference>
<evidence type="ECO:0000256" key="1">
    <source>
        <dbReference type="SAM" id="SignalP"/>
    </source>
</evidence>